<dbReference type="Proteomes" id="UP000177167">
    <property type="component" value="Unassembled WGS sequence"/>
</dbReference>
<sequence length="118" mass="13679">MSICHIPILLELHFKGEFSVRSQEEIVAQRQARKNKKANKIYTNCIDCPNHRVIADPDPEDWFNDDDVAVVCSLELNRERGKFSGVAYRNPLRVITSMCRPYNTRAESETPSWCPLRK</sequence>
<dbReference type="EMBL" id="MGJP01000067">
    <property type="protein sequence ID" value="OGN08162.1"/>
    <property type="molecule type" value="Genomic_DNA"/>
</dbReference>
<name>A0A1F8F4V9_9BACT</name>
<organism evidence="1 2">
    <name type="scientific">Candidatus Yanofskybacteria bacterium RIFCSPHIGHO2_02_FULL_41_11</name>
    <dbReference type="NCBI Taxonomy" id="1802675"/>
    <lineage>
        <taxon>Bacteria</taxon>
        <taxon>Candidatus Yanofskyibacteriota</taxon>
    </lineage>
</organism>
<reference evidence="1 2" key="1">
    <citation type="journal article" date="2016" name="Nat. Commun.">
        <title>Thousands of microbial genomes shed light on interconnected biogeochemical processes in an aquifer system.</title>
        <authorList>
            <person name="Anantharaman K."/>
            <person name="Brown C.T."/>
            <person name="Hug L.A."/>
            <person name="Sharon I."/>
            <person name="Castelle C.J."/>
            <person name="Probst A.J."/>
            <person name="Thomas B.C."/>
            <person name="Singh A."/>
            <person name="Wilkins M.J."/>
            <person name="Karaoz U."/>
            <person name="Brodie E.L."/>
            <person name="Williams K.H."/>
            <person name="Hubbard S.S."/>
            <person name="Banfield J.F."/>
        </authorList>
    </citation>
    <scope>NUCLEOTIDE SEQUENCE [LARGE SCALE GENOMIC DNA]</scope>
</reference>
<accession>A0A1F8F4V9</accession>
<proteinExistence type="predicted"/>
<gene>
    <name evidence="1" type="ORF">A3J46_00800</name>
</gene>
<comment type="caution">
    <text evidence="1">The sequence shown here is derived from an EMBL/GenBank/DDBJ whole genome shotgun (WGS) entry which is preliminary data.</text>
</comment>
<dbReference type="AlphaFoldDB" id="A0A1F8F4V9"/>
<evidence type="ECO:0000313" key="1">
    <source>
        <dbReference type="EMBL" id="OGN08162.1"/>
    </source>
</evidence>
<evidence type="ECO:0000313" key="2">
    <source>
        <dbReference type="Proteomes" id="UP000177167"/>
    </source>
</evidence>
<protein>
    <submittedName>
        <fullName evidence="1">Uncharacterized protein</fullName>
    </submittedName>
</protein>